<feature type="region of interest" description="Disordered" evidence="4">
    <location>
        <begin position="220"/>
        <end position="242"/>
    </location>
</feature>
<dbReference type="PRINTS" id="PR00038">
    <property type="entry name" value="HTHLUXR"/>
</dbReference>
<evidence type="ECO:0000256" key="2">
    <source>
        <dbReference type="ARBA" id="ARBA00023125"/>
    </source>
</evidence>
<dbReference type="InterPro" id="IPR000792">
    <property type="entry name" value="Tscrpt_reg_LuxR_C"/>
</dbReference>
<dbReference type="PROSITE" id="PS50043">
    <property type="entry name" value="HTH_LUXR_2"/>
    <property type="match status" value="1"/>
</dbReference>
<evidence type="ECO:0000256" key="3">
    <source>
        <dbReference type="ARBA" id="ARBA00023163"/>
    </source>
</evidence>
<evidence type="ECO:0000256" key="1">
    <source>
        <dbReference type="ARBA" id="ARBA00023015"/>
    </source>
</evidence>
<reference evidence="6 7" key="1">
    <citation type="submission" date="2017-10" db="EMBL/GenBank/DDBJ databases">
        <title>Sequencing the genomes of 1000 actinobacteria strains.</title>
        <authorList>
            <person name="Klenk H.-P."/>
        </authorList>
    </citation>
    <scope>NUCLEOTIDE SEQUENCE [LARGE SCALE GENOMIC DNA]</scope>
    <source>
        <strain evidence="6 7">DSM 21863</strain>
    </source>
</reference>
<dbReference type="PANTHER" id="PTHR44688:SF16">
    <property type="entry name" value="DNA-BINDING TRANSCRIPTIONAL ACTIVATOR DEVR_DOSR"/>
    <property type="match status" value="1"/>
</dbReference>
<keyword evidence="1" id="KW-0805">Transcription regulation</keyword>
<evidence type="ECO:0000259" key="5">
    <source>
        <dbReference type="PROSITE" id="PS50043"/>
    </source>
</evidence>
<dbReference type="Proteomes" id="UP000224130">
    <property type="component" value="Unassembled WGS sequence"/>
</dbReference>
<proteinExistence type="predicted"/>
<dbReference type="AlphaFoldDB" id="A0A2A9EVW9"/>
<dbReference type="EMBL" id="PDJJ01000001">
    <property type="protein sequence ID" value="PFG43038.1"/>
    <property type="molecule type" value="Genomic_DNA"/>
</dbReference>
<keyword evidence="7" id="KW-1185">Reference proteome</keyword>
<organism evidence="6 7">
    <name type="scientific">Isoptericola jiangsuensis</name>
    <dbReference type="NCBI Taxonomy" id="548579"/>
    <lineage>
        <taxon>Bacteria</taxon>
        <taxon>Bacillati</taxon>
        <taxon>Actinomycetota</taxon>
        <taxon>Actinomycetes</taxon>
        <taxon>Micrococcales</taxon>
        <taxon>Promicromonosporaceae</taxon>
        <taxon>Isoptericola</taxon>
    </lineage>
</organism>
<evidence type="ECO:0000313" key="6">
    <source>
        <dbReference type="EMBL" id="PFG43038.1"/>
    </source>
</evidence>
<accession>A0A2A9EVW9</accession>
<dbReference type="PANTHER" id="PTHR44688">
    <property type="entry name" value="DNA-BINDING TRANSCRIPTIONAL ACTIVATOR DEVR_DOSR"/>
    <property type="match status" value="1"/>
</dbReference>
<gene>
    <name evidence="6" type="ORF">ATJ88_1720</name>
</gene>
<protein>
    <submittedName>
        <fullName evidence="6">Regulatory LuxR family protein</fullName>
    </submittedName>
</protein>
<keyword evidence="3" id="KW-0804">Transcription</keyword>
<evidence type="ECO:0000313" key="7">
    <source>
        <dbReference type="Proteomes" id="UP000224130"/>
    </source>
</evidence>
<dbReference type="Gene3D" id="1.10.10.10">
    <property type="entry name" value="Winged helix-like DNA-binding domain superfamily/Winged helix DNA-binding domain"/>
    <property type="match status" value="1"/>
</dbReference>
<keyword evidence="2" id="KW-0238">DNA-binding</keyword>
<dbReference type="Pfam" id="PF00196">
    <property type="entry name" value="GerE"/>
    <property type="match status" value="1"/>
</dbReference>
<comment type="caution">
    <text evidence="6">The sequence shown here is derived from an EMBL/GenBank/DDBJ whole genome shotgun (WGS) entry which is preliminary data.</text>
</comment>
<sequence>MRTEGDQPVVSSEAGMQRLADLLPAVETSCLVLADVVDSSVRSDRSGEALRAMVCLATMARAVGSPLVHGIHARCAALLADEECSEALFVTALTLFAIVVADEEIGKTRLHYGEWLRRQRRRAEAVEQLTRARDTLTCDLRRRAELELSICTQERTSRYGRELTEQEARVAARAAAGATNLEIASELHISPHTVDYHLRKIYQKLQVTGRRELRHHLSALPPARAAEPTAGASRRVATTQYA</sequence>
<dbReference type="GO" id="GO:0003677">
    <property type="term" value="F:DNA binding"/>
    <property type="evidence" value="ECO:0007669"/>
    <property type="project" value="UniProtKB-KW"/>
</dbReference>
<dbReference type="OrthoDB" id="483at2"/>
<dbReference type="SMART" id="SM00421">
    <property type="entry name" value="HTH_LUXR"/>
    <property type="match status" value="1"/>
</dbReference>
<feature type="domain" description="HTH luxR-type" evidence="5">
    <location>
        <begin position="156"/>
        <end position="221"/>
    </location>
</feature>
<dbReference type="InterPro" id="IPR036388">
    <property type="entry name" value="WH-like_DNA-bd_sf"/>
</dbReference>
<name>A0A2A9EVW9_9MICO</name>
<dbReference type="SUPFAM" id="SSF46894">
    <property type="entry name" value="C-terminal effector domain of the bipartite response regulators"/>
    <property type="match status" value="1"/>
</dbReference>
<dbReference type="GO" id="GO:0006355">
    <property type="term" value="P:regulation of DNA-templated transcription"/>
    <property type="evidence" value="ECO:0007669"/>
    <property type="project" value="InterPro"/>
</dbReference>
<dbReference type="InterPro" id="IPR016032">
    <property type="entry name" value="Sig_transdc_resp-reg_C-effctor"/>
</dbReference>
<evidence type="ECO:0000256" key="4">
    <source>
        <dbReference type="SAM" id="MobiDB-lite"/>
    </source>
</evidence>